<sequence length="105" mass="11295">MAPGEMPLSPSVLVLLTASEELDDVGAADVVAADVAQLWLNMKKLLSRSLEPETPVTHCSIRQCCSGLSTTVRLVQRVADLAFLTAEQALVIKHDLGGIRALWLE</sequence>
<dbReference type="Proteomes" id="UP001295740">
    <property type="component" value="Unassembled WGS sequence"/>
</dbReference>
<reference evidence="1" key="1">
    <citation type="submission" date="2023-10" db="EMBL/GenBank/DDBJ databases">
        <authorList>
            <person name="Hackl T."/>
        </authorList>
    </citation>
    <scope>NUCLEOTIDE SEQUENCE</scope>
</reference>
<organism evidence="1 2">
    <name type="scientific">Anthostomella pinea</name>
    <dbReference type="NCBI Taxonomy" id="933095"/>
    <lineage>
        <taxon>Eukaryota</taxon>
        <taxon>Fungi</taxon>
        <taxon>Dikarya</taxon>
        <taxon>Ascomycota</taxon>
        <taxon>Pezizomycotina</taxon>
        <taxon>Sordariomycetes</taxon>
        <taxon>Xylariomycetidae</taxon>
        <taxon>Xylariales</taxon>
        <taxon>Xylariaceae</taxon>
        <taxon>Anthostomella</taxon>
    </lineage>
</organism>
<proteinExistence type="predicted"/>
<evidence type="ECO:0000313" key="2">
    <source>
        <dbReference type="Proteomes" id="UP001295740"/>
    </source>
</evidence>
<dbReference type="EMBL" id="CAUWAG010000003">
    <property type="protein sequence ID" value="CAJ2501314.1"/>
    <property type="molecule type" value="Genomic_DNA"/>
</dbReference>
<name>A0AAI8YBM9_9PEZI</name>
<dbReference type="AlphaFoldDB" id="A0AAI8YBM9"/>
<keyword evidence="2" id="KW-1185">Reference proteome</keyword>
<comment type="caution">
    <text evidence="1">The sequence shown here is derived from an EMBL/GenBank/DDBJ whole genome shotgun (WGS) entry which is preliminary data.</text>
</comment>
<gene>
    <name evidence="1" type="ORF">KHLLAP_LOCUS1782</name>
</gene>
<protein>
    <submittedName>
        <fullName evidence="1">Uu.00g041670.m01.CDS01</fullName>
    </submittedName>
</protein>
<evidence type="ECO:0000313" key="1">
    <source>
        <dbReference type="EMBL" id="CAJ2501314.1"/>
    </source>
</evidence>
<accession>A0AAI8YBM9</accession>